<name>A0A0A1FA84_9BURK</name>
<evidence type="ECO:0000256" key="1">
    <source>
        <dbReference type="ARBA" id="ARBA00023012"/>
    </source>
</evidence>
<feature type="region of interest" description="Disordered" evidence="3">
    <location>
        <begin position="1"/>
        <end position="20"/>
    </location>
</feature>
<feature type="domain" description="HPt" evidence="4">
    <location>
        <begin position="20"/>
        <end position="109"/>
    </location>
</feature>
<evidence type="ECO:0000259" key="4">
    <source>
        <dbReference type="PROSITE" id="PS50894"/>
    </source>
</evidence>
<dbReference type="AlphaFoldDB" id="A0A0A1FA84"/>
<evidence type="ECO:0000256" key="2">
    <source>
        <dbReference type="PROSITE-ProRule" id="PRU00110"/>
    </source>
</evidence>
<organism evidence="5 6">
    <name type="scientific">Collimonas arenae</name>
    <dbReference type="NCBI Taxonomy" id="279058"/>
    <lineage>
        <taxon>Bacteria</taxon>
        <taxon>Pseudomonadati</taxon>
        <taxon>Pseudomonadota</taxon>
        <taxon>Betaproteobacteria</taxon>
        <taxon>Burkholderiales</taxon>
        <taxon>Oxalobacteraceae</taxon>
        <taxon>Collimonas</taxon>
    </lineage>
</organism>
<protein>
    <recommendedName>
        <fullName evidence="4">HPt domain-containing protein</fullName>
    </recommendedName>
</protein>
<dbReference type="GO" id="GO:0000160">
    <property type="term" value="P:phosphorelay signal transduction system"/>
    <property type="evidence" value="ECO:0007669"/>
    <property type="project" value="UniProtKB-KW"/>
</dbReference>
<dbReference type="STRING" id="279058.LT85_2283"/>
<keyword evidence="2" id="KW-0597">Phosphoprotein</keyword>
<sequence length="109" mass="12172">MDEMNKSKHRPQHSDPLLPLNDSEIGLGDLFLASARQDIITIEQALARQDYHSIQLTVHSLKGAAMIFRMNPTVNATQRIEAVLNTGLDVDHAQLTVACNVLRELIERS</sequence>
<dbReference type="SUPFAM" id="SSF47226">
    <property type="entry name" value="Histidine-containing phosphotransfer domain, HPT domain"/>
    <property type="match status" value="1"/>
</dbReference>
<proteinExistence type="predicted"/>
<dbReference type="Proteomes" id="UP000030302">
    <property type="component" value="Chromosome"/>
</dbReference>
<accession>A0A0A1FA84</accession>
<feature type="modified residue" description="Phosphohistidine" evidence="2">
    <location>
        <position position="59"/>
    </location>
</feature>
<reference evidence="6" key="1">
    <citation type="journal article" date="2014" name="Soil Biol. Biochem.">
        <title>Structure and function of bacterial communities in ageing soils: Insights from the Mendocino ecological staircase.</title>
        <authorList>
            <person name="Uroz S."/>
            <person name="Tech J.J."/>
            <person name="Sawaya N.A."/>
            <person name="Frey-Klett P."/>
            <person name="Leveau J.H.J."/>
        </authorList>
    </citation>
    <scope>NUCLEOTIDE SEQUENCE [LARGE SCALE GENOMIC DNA]</scope>
    <source>
        <strain evidence="6">Cal35</strain>
    </source>
</reference>
<dbReference type="Gene3D" id="1.20.120.160">
    <property type="entry name" value="HPT domain"/>
    <property type="match status" value="1"/>
</dbReference>
<dbReference type="HOGENOM" id="CLU_2179345_0_0_4"/>
<dbReference type="KEGG" id="care:LT85_2283"/>
<evidence type="ECO:0000256" key="3">
    <source>
        <dbReference type="SAM" id="MobiDB-lite"/>
    </source>
</evidence>
<evidence type="ECO:0000313" key="6">
    <source>
        <dbReference type="Proteomes" id="UP000030302"/>
    </source>
</evidence>
<dbReference type="EMBL" id="CP009962">
    <property type="protein sequence ID" value="AIY41441.1"/>
    <property type="molecule type" value="Genomic_DNA"/>
</dbReference>
<evidence type="ECO:0000313" key="5">
    <source>
        <dbReference type="EMBL" id="AIY41441.1"/>
    </source>
</evidence>
<dbReference type="PROSITE" id="PS50894">
    <property type="entry name" value="HPT"/>
    <property type="match status" value="1"/>
</dbReference>
<dbReference type="InterPro" id="IPR036641">
    <property type="entry name" value="HPT_dom_sf"/>
</dbReference>
<dbReference type="InterPro" id="IPR008207">
    <property type="entry name" value="Sig_transdc_His_kin_Hpt_dom"/>
</dbReference>
<gene>
    <name evidence="5" type="ORF">LT85_2283</name>
</gene>
<keyword evidence="6" id="KW-1185">Reference proteome</keyword>
<keyword evidence="1" id="KW-0902">Two-component regulatory system</keyword>
<dbReference type="GO" id="GO:0004672">
    <property type="term" value="F:protein kinase activity"/>
    <property type="evidence" value="ECO:0007669"/>
    <property type="project" value="UniProtKB-ARBA"/>
</dbReference>
<dbReference type="Pfam" id="PF01627">
    <property type="entry name" value="Hpt"/>
    <property type="match status" value="1"/>
</dbReference>